<protein>
    <submittedName>
        <fullName evidence="1">Uncharacterized protein</fullName>
    </submittedName>
</protein>
<name>A0A8S0YVQ6_ARCPL</name>
<accession>A0A8S0YVQ6</accession>
<dbReference type="AlphaFoldDB" id="A0A8S0YVQ6"/>
<comment type="caution">
    <text evidence="1">The sequence shown here is derived from an EMBL/GenBank/DDBJ whole genome shotgun (WGS) entry which is preliminary data.</text>
</comment>
<evidence type="ECO:0000313" key="1">
    <source>
        <dbReference type="EMBL" id="CAB3223010.1"/>
    </source>
</evidence>
<evidence type="ECO:0000313" key="2">
    <source>
        <dbReference type="Proteomes" id="UP000494106"/>
    </source>
</evidence>
<dbReference type="EMBL" id="CADEBC010000123">
    <property type="protein sequence ID" value="CAB3223010.1"/>
    <property type="molecule type" value="Genomic_DNA"/>
</dbReference>
<reference evidence="1 2" key="1">
    <citation type="submission" date="2020-04" db="EMBL/GenBank/DDBJ databases">
        <authorList>
            <person name="Wallbank WR R."/>
            <person name="Pardo Diaz C."/>
            <person name="Kozak K."/>
            <person name="Martin S."/>
            <person name="Jiggins C."/>
            <person name="Moest M."/>
            <person name="Warren A I."/>
            <person name="Byers J.R.P. K."/>
            <person name="Montejo-Kovacevich G."/>
            <person name="Yen C E."/>
        </authorList>
    </citation>
    <scope>NUCLEOTIDE SEQUENCE [LARGE SCALE GENOMIC DNA]</scope>
</reference>
<dbReference type="Proteomes" id="UP000494106">
    <property type="component" value="Unassembled WGS sequence"/>
</dbReference>
<gene>
    <name evidence="1" type="ORF">APLA_LOCUS1428</name>
</gene>
<sequence length="72" mass="8045">MIRRYNSSILLAQCELRCRCLAVRHPILAAPEKNVTIVDDASFNCPWSSHSAENPAAEAIFKDLEVSTRCLV</sequence>
<keyword evidence="2" id="KW-1185">Reference proteome</keyword>
<proteinExistence type="predicted"/>
<organism evidence="1 2">
    <name type="scientific">Arctia plantaginis</name>
    <name type="common">Wood tiger moth</name>
    <name type="synonym">Phalaena plantaginis</name>
    <dbReference type="NCBI Taxonomy" id="874455"/>
    <lineage>
        <taxon>Eukaryota</taxon>
        <taxon>Metazoa</taxon>
        <taxon>Ecdysozoa</taxon>
        <taxon>Arthropoda</taxon>
        <taxon>Hexapoda</taxon>
        <taxon>Insecta</taxon>
        <taxon>Pterygota</taxon>
        <taxon>Neoptera</taxon>
        <taxon>Endopterygota</taxon>
        <taxon>Lepidoptera</taxon>
        <taxon>Glossata</taxon>
        <taxon>Ditrysia</taxon>
        <taxon>Noctuoidea</taxon>
        <taxon>Erebidae</taxon>
        <taxon>Arctiinae</taxon>
        <taxon>Arctia</taxon>
    </lineage>
</organism>